<evidence type="ECO:0000259" key="2">
    <source>
        <dbReference type="Pfam" id="PF26239"/>
    </source>
</evidence>
<dbReference type="OrthoDB" id="267121at2157"/>
<evidence type="ECO:0000313" key="3">
    <source>
        <dbReference type="EMBL" id="GGL63399.1"/>
    </source>
</evidence>
<dbReference type="Proteomes" id="UP000607197">
    <property type="component" value="Unassembled WGS sequence"/>
</dbReference>
<evidence type="ECO:0000256" key="1">
    <source>
        <dbReference type="SAM" id="MobiDB-lite"/>
    </source>
</evidence>
<feature type="domain" description="DUF8054" evidence="2">
    <location>
        <begin position="2"/>
        <end position="186"/>
    </location>
</feature>
<feature type="region of interest" description="Disordered" evidence="1">
    <location>
        <begin position="176"/>
        <end position="195"/>
    </location>
</feature>
<sequence>MTLVFSRVLDDPGVCLDRALADAFTGVAAFEARAALVGDASDTYDLAFEDGVPTRAAARDADAAGPPVLSRLAEAAPCRVELRADATRSFRSDATVDPPAVARALDRDRLVDQYPASPESDPETGPDADESSPDPDAVNVGETAAGAEPAESVDALEAFLADEERVDALRERAREEAVERADEWGFEVSDAEGRE</sequence>
<comment type="caution">
    <text evidence="3">The sequence shown here is derived from an EMBL/GenBank/DDBJ whole genome shotgun (WGS) entry which is preliminary data.</text>
</comment>
<dbReference type="AlphaFoldDB" id="A0A830FD68"/>
<dbReference type="EMBL" id="BMPG01000002">
    <property type="protein sequence ID" value="GGL63399.1"/>
    <property type="molecule type" value="Genomic_DNA"/>
</dbReference>
<dbReference type="Pfam" id="PF26239">
    <property type="entry name" value="DUF8054"/>
    <property type="match status" value="1"/>
</dbReference>
<gene>
    <name evidence="3" type="ORF">GCM10009039_21640</name>
</gene>
<dbReference type="RefSeq" id="WP_188978779.1">
    <property type="nucleotide sequence ID" value="NZ_BMPG01000002.1"/>
</dbReference>
<feature type="compositionally biased region" description="Acidic residues" evidence="1">
    <location>
        <begin position="120"/>
        <end position="133"/>
    </location>
</feature>
<name>A0A830FD68_9EURY</name>
<organism evidence="3 4">
    <name type="scientific">Halocalculus aciditolerans</name>
    <dbReference type="NCBI Taxonomy" id="1383812"/>
    <lineage>
        <taxon>Archaea</taxon>
        <taxon>Methanobacteriati</taxon>
        <taxon>Methanobacteriota</taxon>
        <taxon>Stenosarchaea group</taxon>
        <taxon>Halobacteria</taxon>
        <taxon>Halobacteriales</taxon>
        <taxon>Halobacteriaceae</taxon>
        <taxon>Halocalculus</taxon>
    </lineage>
</organism>
<protein>
    <recommendedName>
        <fullName evidence="2">DUF8054 domain-containing protein</fullName>
    </recommendedName>
</protein>
<reference evidence="3" key="1">
    <citation type="journal article" date="2014" name="Int. J. Syst. Evol. Microbiol.">
        <title>Complete genome sequence of Corynebacterium casei LMG S-19264T (=DSM 44701T), isolated from a smear-ripened cheese.</title>
        <authorList>
            <consortium name="US DOE Joint Genome Institute (JGI-PGF)"/>
            <person name="Walter F."/>
            <person name="Albersmeier A."/>
            <person name="Kalinowski J."/>
            <person name="Ruckert C."/>
        </authorList>
    </citation>
    <scope>NUCLEOTIDE SEQUENCE</scope>
    <source>
        <strain evidence="3">JCM 19596</strain>
    </source>
</reference>
<reference evidence="3" key="2">
    <citation type="submission" date="2020-09" db="EMBL/GenBank/DDBJ databases">
        <authorList>
            <person name="Sun Q."/>
            <person name="Ohkuma M."/>
        </authorList>
    </citation>
    <scope>NUCLEOTIDE SEQUENCE</scope>
    <source>
        <strain evidence="3">JCM 19596</strain>
    </source>
</reference>
<accession>A0A830FD68</accession>
<keyword evidence="4" id="KW-1185">Reference proteome</keyword>
<evidence type="ECO:0000313" key="4">
    <source>
        <dbReference type="Proteomes" id="UP000607197"/>
    </source>
</evidence>
<proteinExistence type="predicted"/>
<feature type="region of interest" description="Disordered" evidence="1">
    <location>
        <begin position="91"/>
        <end position="152"/>
    </location>
</feature>
<dbReference type="InterPro" id="IPR058367">
    <property type="entry name" value="DUF8054"/>
</dbReference>